<dbReference type="Pfam" id="PF10961">
    <property type="entry name" value="SelK_SelG"/>
    <property type="match status" value="1"/>
</dbReference>
<evidence type="ECO:0000256" key="6">
    <source>
        <dbReference type="SAM" id="MobiDB-lite"/>
    </source>
</evidence>
<reference evidence="7" key="1">
    <citation type="submission" date="2020-01" db="EMBL/GenBank/DDBJ databases">
        <title>Development of genomics and gene disruption for Polysphondylium violaceum indicates a role for the polyketide synthase stlB in stalk morphogenesis.</title>
        <authorList>
            <person name="Narita B."/>
            <person name="Kawabe Y."/>
            <person name="Kin K."/>
            <person name="Saito T."/>
            <person name="Gibbs R."/>
            <person name="Kuspa A."/>
            <person name="Muzny D."/>
            <person name="Queller D."/>
            <person name="Richards S."/>
            <person name="Strassman J."/>
            <person name="Sucgang R."/>
            <person name="Worley K."/>
            <person name="Schaap P."/>
        </authorList>
    </citation>
    <scope>NUCLEOTIDE SEQUENCE</scope>
    <source>
        <strain evidence="7">QSvi11</strain>
    </source>
</reference>
<proteinExistence type="predicted"/>
<dbReference type="OrthoDB" id="167295at2759"/>
<dbReference type="GO" id="GO:0005794">
    <property type="term" value="C:Golgi apparatus"/>
    <property type="evidence" value="ECO:0007669"/>
    <property type="project" value="TreeGrafter"/>
</dbReference>
<feature type="compositionally biased region" description="Gly residues" evidence="6">
    <location>
        <begin position="69"/>
        <end position="91"/>
    </location>
</feature>
<organism evidence="7 8">
    <name type="scientific">Polysphondylium violaceum</name>
    <dbReference type="NCBI Taxonomy" id="133409"/>
    <lineage>
        <taxon>Eukaryota</taxon>
        <taxon>Amoebozoa</taxon>
        <taxon>Evosea</taxon>
        <taxon>Eumycetozoa</taxon>
        <taxon>Dictyostelia</taxon>
        <taxon>Dictyosteliales</taxon>
        <taxon>Dictyosteliaceae</taxon>
        <taxon>Polysphondylium</taxon>
    </lineage>
</organism>
<dbReference type="GO" id="GO:0005789">
    <property type="term" value="C:endoplasmic reticulum membrane"/>
    <property type="evidence" value="ECO:0007669"/>
    <property type="project" value="TreeGrafter"/>
</dbReference>
<evidence type="ECO:0000256" key="3">
    <source>
        <dbReference type="ARBA" id="ARBA00022933"/>
    </source>
</evidence>
<evidence type="ECO:0000256" key="5">
    <source>
        <dbReference type="ARBA" id="ARBA00023136"/>
    </source>
</evidence>
<evidence type="ECO:0000313" key="8">
    <source>
        <dbReference type="Proteomes" id="UP000695562"/>
    </source>
</evidence>
<keyword evidence="5" id="KW-0472">Membrane</keyword>
<evidence type="ECO:0000256" key="4">
    <source>
        <dbReference type="ARBA" id="ARBA00022989"/>
    </source>
</evidence>
<dbReference type="EMBL" id="AJWJ01000494">
    <property type="protein sequence ID" value="KAF2070417.1"/>
    <property type="molecule type" value="Genomic_DNA"/>
</dbReference>
<dbReference type="PANTHER" id="PTHR16875">
    <property type="entry name" value="SELENOPROTEIN K"/>
    <property type="match status" value="1"/>
</dbReference>
<dbReference type="PANTHER" id="PTHR16875:SF0">
    <property type="entry name" value="SELENOPROTEIN K"/>
    <property type="match status" value="1"/>
</dbReference>
<keyword evidence="8" id="KW-1185">Reference proteome</keyword>
<evidence type="ECO:0000256" key="2">
    <source>
        <dbReference type="ARBA" id="ARBA00022692"/>
    </source>
</evidence>
<feature type="region of interest" description="Disordered" evidence="6">
    <location>
        <begin position="53"/>
        <end position="114"/>
    </location>
</feature>
<dbReference type="AlphaFoldDB" id="A0A8J4PNW0"/>
<evidence type="ECO:0000313" key="7">
    <source>
        <dbReference type="EMBL" id="KAF2070417.1"/>
    </source>
</evidence>
<dbReference type="GO" id="GO:0006816">
    <property type="term" value="P:calcium ion transport"/>
    <property type="evidence" value="ECO:0007669"/>
    <property type="project" value="TreeGrafter"/>
</dbReference>
<gene>
    <name evidence="7" type="ORF">CYY_008261</name>
</gene>
<protein>
    <submittedName>
        <fullName evidence="7">Uncharacterized protein</fullName>
    </submittedName>
</protein>
<keyword evidence="4" id="KW-1133">Transmembrane helix</keyword>
<keyword evidence="2" id="KW-0812">Transmembrane</keyword>
<dbReference type="InterPro" id="IPR024491">
    <property type="entry name" value="Se_SelK/SelG"/>
</dbReference>
<accession>A0A8J4PNW0</accession>
<keyword evidence="3" id="KW-0712">Selenocysteine</keyword>
<sequence length="114" mass="11926">MSSSTKPTYIRSNGDVGKQTRWRISYLPERFWALLNTIYMFFHTFISEPATESYKNKKPNKIGGFRSSGYGGPGGGGGGDGSGRPGGGNRGGLNKAIGGINSVGGGCDPTSQMG</sequence>
<dbReference type="GO" id="GO:0032469">
    <property type="term" value="P:endoplasmic reticulum calcium ion homeostasis"/>
    <property type="evidence" value="ECO:0007669"/>
    <property type="project" value="TreeGrafter"/>
</dbReference>
<evidence type="ECO:0000256" key="1">
    <source>
        <dbReference type="ARBA" id="ARBA00004167"/>
    </source>
</evidence>
<comment type="caution">
    <text evidence="7">The sequence shown here is derived from an EMBL/GenBank/DDBJ whole genome shotgun (WGS) entry which is preliminary data.</text>
</comment>
<comment type="subcellular location">
    <subcellularLocation>
        <location evidence="1">Membrane</location>
        <topology evidence="1">Single-pass membrane protein</topology>
    </subcellularLocation>
</comment>
<name>A0A8J4PNW0_9MYCE</name>
<dbReference type="Proteomes" id="UP000695562">
    <property type="component" value="Unassembled WGS sequence"/>
</dbReference>